<organism evidence="1 2">
    <name type="scientific">Trifolium medium</name>
    <dbReference type="NCBI Taxonomy" id="97028"/>
    <lineage>
        <taxon>Eukaryota</taxon>
        <taxon>Viridiplantae</taxon>
        <taxon>Streptophyta</taxon>
        <taxon>Embryophyta</taxon>
        <taxon>Tracheophyta</taxon>
        <taxon>Spermatophyta</taxon>
        <taxon>Magnoliopsida</taxon>
        <taxon>eudicotyledons</taxon>
        <taxon>Gunneridae</taxon>
        <taxon>Pentapetalae</taxon>
        <taxon>rosids</taxon>
        <taxon>fabids</taxon>
        <taxon>Fabales</taxon>
        <taxon>Fabaceae</taxon>
        <taxon>Papilionoideae</taxon>
        <taxon>50 kb inversion clade</taxon>
        <taxon>NPAAA clade</taxon>
        <taxon>Hologalegina</taxon>
        <taxon>IRL clade</taxon>
        <taxon>Trifolieae</taxon>
        <taxon>Trifolium</taxon>
    </lineage>
</organism>
<protein>
    <submittedName>
        <fullName evidence="1">Deoxyhypusine hydroxylase</fullName>
    </submittedName>
</protein>
<evidence type="ECO:0000313" key="2">
    <source>
        <dbReference type="Proteomes" id="UP000265520"/>
    </source>
</evidence>
<feature type="non-terminal residue" evidence="1">
    <location>
        <position position="34"/>
    </location>
</feature>
<keyword evidence="2" id="KW-1185">Reference proteome</keyword>
<proteinExistence type="predicted"/>
<comment type="caution">
    <text evidence="1">The sequence shown here is derived from an EMBL/GenBank/DDBJ whole genome shotgun (WGS) entry which is preliminary data.</text>
</comment>
<dbReference type="Proteomes" id="UP000265520">
    <property type="component" value="Unassembled WGS sequence"/>
</dbReference>
<dbReference type="EMBL" id="LXQA010591804">
    <property type="protein sequence ID" value="MCI61001.1"/>
    <property type="molecule type" value="Genomic_DNA"/>
</dbReference>
<reference evidence="1 2" key="1">
    <citation type="journal article" date="2018" name="Front. Plant Sci.">
        <title>Red Clover (Trifolium pratense) and Zigzag Clover (T. medium) - A Picture of Genomic Similarities and Differences.</title>
        <authorList>
            <person name="Dluhosova J."/>
            <person name="Istvanek J."/>
            <person name="Nedelnik J."/>
            <person name="Repkova J."/>
        </authorList>
    </citation>
    <scope>NUCLEOTIDE SEQUENCE [LARGE SCALE GENOMIC DNA]</scope>
    <source>
        <strain evidence="2">cv. 10/8</strain>
        <tissue evidence="1">Leaf</tissue>
    </source>
</reference>
<dbReference type="AlphaFoldDB" id="A0A392TIP6"/>
<name>A0A392TIP6_9FABA</name>
<accession>A0A392TIP6</accession>
<evidence type="ECO:0000313" key="1">
    <source>
        <dbReference type="EMBL" id="MCI61001.1"/>
    </source>
</evidence>
<sequence>MPTDSLNDVASCSSEMEKFLCNLLLDSTQPISER</sequence>